<dbReference type="Gene3D" id="3.40.50.2000">
    <property type="entry name" value="Glycogen Phosphorylase B"/>
    <property type="match status" value="1"/>
</dbReference>
<dbReference type="PANTHER" id="PTHR48047:SF45">
    <property type="entry name" value="SCOPOLETIN GLUCOSYLTRANSFERASE-LIKE"/>
    <property type="match status" value="1"/>
</dbReference>
<sequence>MAEGLATASRGYIIRGWAPQVLILNHPAVGCFVTHCGWNSTLEALSAGVPMVTWPRHADQFHNEKLVVELLGAGVSVGAKDYASLTEAHAVIAGAVIAESVRRVMGAQGDAIQKKARDLSARARDAVENGGSSYGDVGRLMDELVNRRIQRHDAR</sequence>
<evidence type="ECO:0008006" key="7">
    <source>
        <dbReference type="Google" id="ProtNLM"/>
    </source>
</evidence>
<dbReference type="PANTHER" id="PTHR48047">
    <property type="entry name" value="GLYCOSYLTRANSFERASE"/>
    <property type="match status" value="1"/>
</dbReference>
<comment type="similarity">
    <text evidence="1 4">Belongs to the UDP-glycosyltransferase family.</text>
</comment>
<keyword evidence="3 4" id="KW-0808">Transferase</keyword>
<keyword evidence="2 4" id="KW-0328">Glycosyltransferase</keyword>
<evidence type="ECO:0000313" key="6">
    <source>
        <dbReference type="Proteomes" id="UP000324705"/>
    </source>
</evidence>
<evidence type="ECO:0000256" key="1">
    <source>
        <dbReference type="ARBA" id="ARBA00009995"/>
    </source>
</evidence>
<dbReference type="EMBL" id="LT934113">
    <property type="protein sequence ID" value="VAH25236.1"/>
    <property type="molecule type" value="Genomic_DNA"/>
</dbReference>
<name>A0A9R1NHV2_TRITD</name>
<dbReference type="InterPro" id="IPR035595">
    <property type="entry name" value="UDP_glycos_trans_CS"/>
</dbReference>
<protein>
    <recommendedName>
        <fullName evidence="7">Glycosyltransferase</fullName>
    </recommendedName>
</protein>
<dbReference type="Proteomes" id="UP000324705">
    <property type="component" value="Chromosome 2A"/>
</dbReference>
<evidence type="ECO:0000256" key="3">
    <source>
        <dbReference type="ARBA" id="ARBA00022679"/>
    </source>
</evidence>
<dbReference type="Gramene" id="TRITD2Av1G012390.2">
    <property type="protein sequence ID" value="TRITD2Av1G012390.2"/>
    <property type="gene ID" value="TRITD2Av1G012390"/>
</dbReference>
<dbReference type="GO" id="GO:0035251">
    <property type="term" value="F:UDP-glucosyltransferase activity"/>
    <property type="evidence" value="ECO:0007669"/>
    <property type="project" value="TreeGrafter"/>
</dbReference>
<dbReference type="CDD" id="cd03784">
    <property type="entry name" value="GT1_Gtf-like"/>
    <property type="match status" value="1"/>
</dbReference>
<evidence type="ECO:0000256" key="4">
    <source>
        <dbReference type="RuleBase" id="RU003718"/>
    </source>
</evidence>
<dbReference type="PROSITE" id="PS00375">
    <property type="entry name" value="UDPGT"/>
    <property type="match status" value="1"/>
</dbReference>
<dbReference type="Pfam" id="PF00201">
    <property type="entry name" value="UDPGT"/>
    <property type="match status" value="1"/>
</dbReference>
<dbReference type="InterPro" id="IPR002213">
    <property type="entry name" value="UDP_glucos_trans"/>
</dbReference>
<proteinExistence type="inferred from homology"/>
<keyword evidence="6" id="KW-1185">Reference proteome</keyword>
<dbReference type="SUPFAM" id="SSF53756">
    <property type="entry name" value="UDP-Glycosyltransferase/glycogen phosphorylase"/>
    <property type="match status" value="1"/>
</dbReference>
<evidence type="ECO:0000313" key="5">
    <source>
        <dbReference type="EMBL" id="VAH25236.1"/>
    </source>
</evidence>
<evidence type="ECO:0000256" key="2">
    <source>
        <dbReference type="ARBA" id="ARBA00022676"/>
    </source>
</evidence>
<accession>A0A9R1NHV2</accession>
<reference evidence="5 6" key="1">
    <citation type="submission" date="2017-09" db="EMBL/GenBank/DDBJ databases">
        <authorList>
            <consortium name="International Durum Wheat Genome Sequencing Consortium (IDWGSC)"/>
            <person name="Milanesi L."/>
        </authorList>
    </citation>
    <scope>NUCLEOTIDE SEQUENCE [LARGE SCALE GENOMIC DNA]</scope>
    <source>
        <strain evidence="6">cv. Svevo</strain>
    </source>
</reference>
<gene>
    <name evidence="5" type="ORF">TRITD_2Av1G012390</name>
</gene>
<organism evidence="5 6">
    <name type="scientific">Triticum turgidum subsp. durum</name>
    <name type="common">Durum wheat</name>
    <name type="synonym">Triticum durum</name>
    <dbReference type="NCBI Taxonomy" id="4567"/>
    <lineage>
        <taxon>Eukaryota</taxon>
        <taxon>Viridiplantae</taxon>
        <taxon>Streptophyta</taxon>
        <taxon>Embryophyta</taxon>
        <taxon>Tracheophyta</taxon>
        <taxon>Spermatophyta</taxon>
        <taxon>Magnoliopsida</taxon>
        <taxon>Liliopsida</taxon>
        <taxon>Poales</taxon>
        <taxon>Poaceae</taxon>
        <taxon>BOP clade</taxon>
        <taxon>Pooideae</taxon>
        <taxon>Triticodae</taxon>
        <taxon>Triticeae</taxon>
        <taxon>Triticinae</taxon>
        <taxon>Triticum</taxon>
    </lineage>
</organism>
<dbReference type="AlphaFoldDB" id="A0A9R1NHV2"/>